<dbReference type="AlphaFoldDB" id="A0A3S5CCX1"/>
<proteinExistence type="predicted"/>
<accession>A0A3S5CCX1</accession>
<evidence type="ECO:0000313" key="2">
    <source>
        <dbReference type="Proteomes" id="UP000784294"/>
    </source>
</evidence>
<name>A0A3S5CCX1_9PLAT</name>
<reference evidence="1" key="1">
    <citation type="submission" date="2018-11" db="EMBL/GenBank/DDBJ databases">
        <authorList>
            <consortium name="Pathogen Informatics"/>
        </authorList>
    </citation>
    <scope>NUCLEOTIDE SEQUENCE</scope>
</reference>
<evidence type="ECO:0000313" key="1">
    <source>
        <dbReference type="EMBL" id="VEL10715.1"/>
    </source>
</evidence>
<organism evidence="1 2">
    <name type="scientific">Protopolystoma xenopodis</name>
    <dbReference type="NCBI Taxonomy" id="117903"/>
    <lineage>
        <taxon>Eukaryota</taxon>
        <taxon>Metazoa</taxon>
        <taxon>Spiralia</taxon>
        <taxon>Lophotrochozoa</taxon>
        <taxon>Platyhelminthes</taxon>
        <taxon>Monogenea</taxon>
        <taxon>Polyopisthocotylea</taxon>
        <taxon>Polystomatidea</taxon>
        <taxon>Polystomatidae</taxon>
        <taxon>Protopolystoma</taxon>
    </lineage>
</organism>
<protein>
    <submittedName>
        <fullName evidence="1">Uncharacterized protein</fullName>
    </submittedName>
</protein>
<comment type="caution">
    <text evidence="1">The sequence shown here is derived from an EMBL/GenBank/DDBJ whole genome shotgun (WGS) entry which is preliminary data.</text>
</comment>
<dbReference type="Proteomes" id="UP000784294">
    <property type="component" value="Unassembled WGS sequence"/>
</dbReference>
<gene>
    <name evidence="1" type="ORF">PXEA_LOCUS4155</name>
</gene>
<sequence>MSIENPWPVIVAEQASWHHLLWCLTPPVCTNEDGFGKPSSDDKYEFQLNVCNLAGRQQSACNIWSRLASASLGLSKRGFVNIPDGLPLLSRQLNLLRLMTGLPNTQTSLHAKDAGPLLPPRTFFPSLREVVKRPPVNFVMAGYQTRISTDRSCKPIAYVVSPSRVQINLLHFFYAWLISARPGQISPTSVFFLLKEVSAAPLAVLAGCEAGESVCV</sequence>
<keyword evidence="2" id="KW-1185">Reference proteome</keyword>
<dbReference type="EMBL" id="CAAALY010009764">
    <property type="protein sequence ID" value="VEL10715.1"/>
    <property type="molecule type" value="Genomic_DNA"/>
</dbReference>